<accession>A0A0E9U618</accession>
<name>A0A0E9U618_ANGAN</name>
<dbReference type="EMBL" id="GBXM01048164">
    <property type="protein sequence ID" value="JAH60413.1"/>
    <property type="molecule type" value="Transcribed_RNA"/>
</dbReference>
<sequence>MHCSTLSRSCTLSIHVGTALIVAFSR</sequence>
<reference evidence="1" key="2">
    <citation type="journal article" date="2015" name="Fish Shellfish Immunol.">
        <title>Early steps in the European eel (Anguilla anguilla)-Vibrio vulnificus interaction in the gills: Role of the RtxA13 toxin.</title>
        <authorList>
            <person name="Callol A."/>
            <person name="Pajuelo D."/>
            <person name="Ebbesson L."/>
            <person name="Teles M."/>
            <person name="MacKenzie S."/>
            <person name="Amaro C."/>
        </authorList>
    </citation>
    <scope>NUCLEOTIDE SEQUENCE</scope>
</reference>
<protein>
    <submittedName>
        <fullName evidence="1">Uncharacterized protein</fullName>
    </submittedName>
</protein>
<dbReference type="AlphaFoldDB" id="A0A0E9U618"/>
<evidence type="ECO:0000313" key="1">
    <source>
        <dbReference type="EMBL" id="JAH60413.1"/>
    </source>
</evidence>
<proteinExistence type="predicted"/>
<reference evidence="1" key="1">
    <citation type="submission" date="2014-11" db="EMBL/GenBank/DDBJ databases">
        <authorList>
            <person name="Amaro Gonzalez C."/>
        </authorList>
    </citation>
    <scope>NUCLEOTIDE SEQUENCE</scope>
</reference>
<organism evidence="1">
    <name type="scientific">Anguilla anguilla</name>
    <name type="common">European freshwater eel</name>
    <name type="synonym">Muraena anguilla</name>
    <dbReference type="NCBI Taxonomy" id="7936"/>
    <lineage>
        <taxon>Eukaryota</taxon>
        <taxon>Metazoa</taxon>
        <taxon>Chordata</taxon>
        <taxon>Craniata</taxon>
        <taxon>Vertebrata</taxon>
        <taxon>Euteleostomi</taxon>
        <taxon>Actinopterygii</taxon>
        <taxon>Neopterygii</taxon>
        <taxon>Teleostei</taxon>
        <taxon>Anguilliformes</taxon>
        <taxon>Anguillidae</taxon>
        <taxon>Anguilla</taxon>
    </lineage>
</organism>